<dbReference type="SFLD" id="SFLDG01070">
    <property type="entry name" value="PLP-dependent"/>
    <property type="match status" value="1"/>
</dbReference>
<evidence type="ECO:0000256" key="2">
    <source>
        <dbReference type="ARBA" id="ARBA00001933"/>
    </source>
</evidence>
<reference evidence="17" key="1">
    <citation type="journal article" date="1998" name="J. Virol.">
        <title>Potato leafroll virus binds to the equatorial domain of the aphid endosymbiotic GroEL homolog.</title>
        <authorList>
            <person name="Hogenhout S.A."/>
            <person name="van der Wilk F."/>
            <person name="Verbeek M."/>
            <person name="Goldbach R.W."/>
            <person name="van den Heuvel J.F.J.M."/>
        </authorList>
    </citation>
    <scope>NUCLEOTIDE SEQUENCE</scope>
</reference>
<dbReference type="Gene3D" id="3.20.20.70">
    <property type="entry name" value="Aldolase class I"/>
    <property type="match status" value="1"/>
</dbReference>
<keyword evidence="7" id="KW-0949">S-adenosyl-L-methionine</keyword>
<evidence type="ECO:0000256" key="14">
    <source>
        <dbReference type="PIRSR" id="PIRSR004911-1"/>
    </source>
</evidence>
<sequence length="337" mass="39323">MKLTRIDTLYRKKDKWLYELSNSITEPKELLKILNLENHPQYYTSKFNTLFPFRVPHSFVSRMKKNDPQDPLLLQVIINNREFLNSPKYVKDPIKEKKHIILPGLLHKYKDRVLLFVKTNCAIHCRYCFRKYFPYEKNQGSKINWIKSLEYIQKNKNLNEVIFSGGDPLIAKDHELLWLITSLSKINHIKRLRIHTRLPIVIPNRITSNLCEIFIQSSLKIIIVTHINHPQEINKNLSNSLLKLKESGVIMLNQSVLLKNINDDPIILAELSNLLCDNNILPYYLHILDTVKGTMHFSVSSKKAKSIMKSLIKMISGYLIPRLVQDTGSQNSKSIII</sequence>
<dbReference type="Pfam" id="PF04055">
    <property type="entry name" value="Radical_SAM"/>
    <property type="match status" value="1"/>
</dbReference>
<evidence type="ECO:0000256" key="3">
    <source>
        <dbReference type="ARBA" id="ARBA00001966"/>
    </source>
</evidence>
<dbReference type="PROSITE" id="PS51918">
    <property type="entry name" value="RADICAL_SAM"/>
    <property type="match status" value="1"/>
</dbReference>
<evidence type="ECO:0000256" key="7">
    <source>
        <dbReference type="ARBA" id="ARBA00022691"/>
    </source>
</evidence>
<dbReference type="InterPro" id="IPR022462">
    <property type="entry name" value="EpmB"/>
</dbReference>
<protein>
    <recommendedName>
        <fullName evidence="5">L-lysine 2,3-aminomutase</fullName>
    </recommendedName>
    <alternativeName>
        <fullName evidence="13">EF-P post-translational modification enzyme B</fullName>
    </alternativeName>
</protein>
<dbReference type="InterPro" id="IPR058240">
    <property type="entry name" value="rSAM_sf"/>
</dbReference>
<evidence type="ECO:0000256" key="15">
    <source>
        <dbReference type="PIRSR" id="PIRSR603739-50"/>
    </source>
</evidence>
<keyword evidence="11 14" id="KW-0411">Iron-sulfur</keyword>
<dbReference type="InterPro" id="IPR013785">
    <property type="entry name" value="Aldolase_TIM"/>
</dbReference>
<comment type="catalytic activity">
    <reaction evidence="1">
        <text>L-lysine = D-beta-lysine</text>
        <dbReference type="Rhea" id="RHEA:44148"/>
        <dbReference type="ChEBI" id="CHEBI:32551"/>
        <dbReference type="ChEBI" id="CHEBI:84138"/>
    </reaction>
</comment>
<dbReference type="GO" id="GO:0051539">
    <property type="term" value="F:4 iron, 4 sulfur cluster binding"/>
    <property type="evidence" value="ECO:0007669"/>
    <property type="project" value="UniProtKB-KW"/>
</dbReference>
<dbReference type="EMBL" id="AF003957">
    <property type="protein sequence ID" value="AAC04238.1"/>
    <property type="molecule type" value="Genomic_DNA"/>
</dbReference>
<comment type="cofactor">
    <cofactor evidence="2 15">
        <name>pyridoxal 5'-phosphate</name>
        <dbReference type="ChEBI" id="CHEBI:597326"/>
    </cofactor>
</comment>
<dbReference type="SUPFAM" id="SSF102114">
    <property type="entry name" value="Radical SAM enzymes"/>
    <property type="match status" value="1"/>
</dbReference>
<dbReference type="PIRSF" id="PIRSF004911">
    <property type="entry name" value="DUF160"/>
    <property type="match status" value="1"/>
</dbReference>
<comment type="similarity">
    <text evidence="4">Belongs to the radical SAM superfamily. KamA family.</text>
</comment>
<keyword evidence="10" id="KW-0408">Iron</keyword>
<evidence type="ECO:0000256" key="8">
    <source>
        <dbReference type="ARBA" id="ARBA00022723"/>
    </source>
</evidence>
<dbReference type="NCBIfam" id="TIGR03821">
    <property type="entry name" value="EFP_modif_epmB"/>
    <property type="match status" value="1"/>
</dbReference>
<dbReference type="InterPro" id="IPR003739">
    <property type="entry name" value="Lys_aminomutase/Glu_NH3_mut"/>
</dbReference>
<dbReference type="SFLD" id="SFLDS00029">
    <property type="entry name" value="Radical_SAM"/>
    <property type="match status" value="1"/>
</dbReference>
<evidence type="ECO:0000313" key="17">
    <source>
        <dbReference type="EMBL" id="AAC04238.1"/>
    </source>
</evidence>
<accession>O51833</accession>
<evidence type="ECO:0000256" key="12">
    <source>
        <dbReference type="ARBA" id="ARBA00023235"/>
    </source>
</evidence>
<dbReference type="GO" id="GO:0016853">
    <property type="term" value="F:isomerase activity"/>
    <property type="evidence" value="ECO:0007669"/>
    <property type="project" value="UniProtKB-KW"/>
</dbReference>
<feature type="modified residue" description="N6-(pyridoxal phosphate)lysine" evidence="15">
    <location>
        <position position="333"/>
    </location>
</feature>
<evidence type="ECO:0000256" key="4">
    <source>
        <dbReference type="ARBA" id="ARBA00008703"/>
    </source>
</evidence>
<name>O51833_BUCMP</name>
<dbReference type="CDD" id="cd01335">
    <property type="entry name" value="Radical_SAM"/>
    <property type="match status" value="1"/>
</dbReference>
<evidence type="ECO:0000256" key="5">
    <source>
        <dbReference type="ARBA" id="ARBA00022363"/>
    </source>
</evidence>
<dbReference type="RefSeq" id="WP_025368683.1">
    <property type="nucleotide sequence ID" value="NZ_CP172244.1"/>
</dbReference>
<dbReference type="InterPro" id="IPR007197">
    <property type="entry name" value="rSAM"/>
</dbReference>
<organism evidence="17">
    <name type="scientific">Buchnera aphidicola subsp. Myzus persicae</name>
    <name type="common">Myzus persicae primary endosymbiont</name>
    <dbReference type="NCBI Taxonomy" id="98795"/>
    <lineage>
        <taxon>Bacteria</taxon>
        <taxon>Pseudomonadati</taxon>
        <taxon>Pseudomonadota</taxon>
        <taxon>Gammaproteobacteria</taxon>
        <taxon>Enterobacterales</taxon>
        <taxon>Erwiniaceae</taxon>
        <taxon>Buchnera</taxon>
    </lineage>
</organism>
<evidence type="ECO:0000256" key="1">
    <source>
        <dbReference type="ARBA" id="ARBA00001352"/>
    </source>
</evidence>
<dbReference type="NCBIfam" id="TIGR00238">
    <property type="entry name" value="KamA family radical SAM protein"/>
    <property type="match status" value="1"/>
</dbReference>
<evidence type="ECO:0000259" key="16">
    <source>
        <dbReference type="PROSITE" id="PS51918"/>
    </source>
</evidence>
<keyword evidence="8 14" id="KW-0479">Metal-binding</keyword>
<keyword evidence="12" id="KW-0413">Isomerase</keyword>
<evidence type="ECO:0000256" key="11">
    <source>
        <dbReference type="ARBA" id="ARBA00023014"/>
    </source>
</evidence>
<feature type="binding site" evidence="14">
    <location>
        <position position="128"/>
    </location>
    <ligand>
        <name>[4Fe-4S] cluster</name>
        <dbReference type="ChEBI" id="CHEBI:49883"/>
        <note>4Fe-4S-S-AdoMet</note>
    </ligand>
</feature>
<proteinExistence type="inferred from homology"/>
<evidence type="ECO:0000256" key="10">
    <source>
        <dbReference type="ARBA" id="ARBA00023004"/>
    </source>
</evidence>
<feature type="binding site" evidence="14">
    <location>
        <position position="125"/>
    </location>
    <ligand>
        <name>[4Fe-4S] cluster</name>
        <dbReference type="ChEBI" id="CHEBI:49883"/>
        <note>4Fe-4S-S-AdoMet</note>
    </ligand>
</feature>
<dbReference type="PANTHER" id="PTHR30538">
    <property type="entry name" value="LYSINE 2,3-AMINOMUTASE-RELATED"/>
    <property type="match status" value="1"/>
</dbReference>
<feature type="domain" description="Radical SAM core" evidence="16">
    <location>
        <begin position="107"/>
        <end position="322"/>
    </location>
</feature>
<dbReference type="GO" id="GO:0046872">
    <property type="term" value="F:metal ion binding"/>
    <property type="evidence" value="ECO:0007669"/>
    <property type="project" value="UniProtKB-KW"/>
</dbReference>
<dbReference type="AlphaFoldDB" id="O51833"/>
<dbReference type="PANTHER" id="PTHR30538:SF1">
    <property type="entry name" value="L-LYSINE 2,3-AMINOMUTASE"/>
    <property type="match status" value="1"/>
</dbReference>
<evidence type="ECO:0000256" key="9">
    <source>
        <dbReference type="ARBA" id="ARBA00022898"/>
    </source>
</evidence>
<keyword evidence="9 15" id="KW-0663">Pyridoxal phosphate</keyword>
<dbReference type="SFLD" id="SFLDF00314">
    <property type="entry name" value="L-lysine_2_3-aminomutase_(yjeK"/>
    <property type="match status" value="1"/>
</dbReference>
<feature type="binding site" evidence="14">
    <location>
        <position position="121"/>
    </location>
    <ligand>
        <name>[4Fe-4S] cluster</name>
        <dbReference type="ChEBI" id="CHEBI:49883"/>
        <note>4Fe-4S-S-AdoMet</note>
    </ligand>
</feature>
<comment type="cofactor">
    <cofactor evidence="3">
        <name>[4Fe-4S] cluster</name>
        <dbReference type="ChEBI" id="CHEBI:49883"/>
    </cofactor>
</comment>
<evidence type="ECO:0000256" key="13">
    <source>
        <dbReference type="ARBA" id="ARBA00030756"/>
    </source>
</evidence>
<keyword evidence="6 14" id="KW-0004">4Fe-4S</keyword>
<evidence type="ECO:0000256" key="6">
    <source>
        <dbReference type="ARBA" id="ARBA00022485"/>
    </source>
</evidence>